<evidence type="ECO:0000313" key="3">
    <source>
        <dbReference type="Proteomes" id="UP001516472"/>
    </source>
</evidence>
<name>A0ABR9PZP9_9BACT</name>
<dbReference type="Proteomes" id="UP001516472">
    <property type="component" value="Unassembled WGS sequence"/>
</dbReference>
<feature type="transmembrane region" description="Helical" evidence="1">
    <location>
        <begin position="81"/>
        <end position="101"/>
    </location>
</feature>
<feature type="transmembrane region" description="Helical" evidence="1">
    <location>
        <begin position="36"/>
        <end position="61"/>
    </location>
</feature>
<sequence length="312" mass="34388">MSREENNRYLKNLVTQQVGKNTLLGRLGIDQPLRKLVVVWAVLLGLFWLLDSIFATTTSSVRHPTKLGLEVPGFLSDLPPSMLLGLGLFLPIIGVMLALQLRKGHKTRQKEALALQQPEPDAYLQLMDELIPPDSAFPDAATYRAQNRAVAMTLYGKAHQARQELDAVPWKGKPPLLQSVERVTEALVCLLCTDDAARGLALAKEAVDMSQVSPHWSGASKWRVFHEVVLLVAEVLTGTATPTGVKALELHHQQTRLLVLRLVSAWGLWVAATQTKDVARAERMRAFLQQHAPHCAPLHRLPGPPPPERAAG</sequence>
<evidence type="ECO:0008006" key="4">
    <source>
        <dbReference type="Google" id="ProtNLM"/>
    </source>
</evidence>
<keyword evidence="1" id="KW-0472">Membrane</keyword>
<dbReference type="EMBL" id="JAAIYO010000018">
    <property type="protein sequence ID" value="MBE4753383.1"/>
    <property type="molecule type" value="Genomic_DNA"/>
</dbReference>
<keyword evidence="1" id="KW-1133">Transmembrane helix</keyword>
<evidence type="ECO:0000313" key="2">
    <source>
        <dbReference type="EMBL" id="MBE4753383.1"/>
    </source>
</evidence>
<keyword evidence="1" id="KW-0812">Transmembrane</keyword>
<proteinExistence type="predicted"/>
<organism evidence="2 3">
    <name type="scientific">Corallococcus soli</name>
    <dbReference type="NCBI Taxonomy" id="2710757"/>
    <lineage>
        <taxon>Bacteria</taxon>
        <taxon>Pseudomonadati</taxon>
        <taxon>Myxococcota</taxon>
        <taxon>Myxococcia</taxon>
        <taxon>Myxococcales</taxon>
        <taxon>Cystobacterineae</taxon>
        <taxon>Myxococcaceae</taxon>
        <taxon>Corallococcus</taxon>
    </lineage>
</organism>
<accession>A0ABR9PZP9</accession>
<reference evidence="2 3" key="1">
    <citation type="submission" date="2020-02" db="EMBL/GenBank/DDBJ databases">
        <authorList>
            <person name="Babadi Z.K."/>
            <person name="Risdian C."/>
            <person name="Ebrahimipour G.H."/>
            <person name="Wink J."/>
        </authorList>
    </citation>
    <scope>NUCLEOTIDE SEQUENCE [LARGE SCALE GENOMIC DNA]</scope>
    <source>
        <strain evidence="2 3">ZKHCc1 1396</strain>
    </source>
</reference>
<comment type="caution">
    <text evidence="2">The sequence shown here is derived from an EMBL/GenBank/DDBJ whole genome shotgun (WGS) entry which is preliminary data.</text>
</comment>
<gene>
    <name evidence="2" type="ORF">G4177_35060</name>
</gene>
<protein>
    <recommendedName>
        <fullName evidence="4">DUF4129 domain-containing protein</fullName>
    </recommendedName>
</protein>
<evidence type="ECO:0000256" key="1">
    <source>
        <dbReference type="SAM" id="Phobius"/>
    </source>
</evidence>
<dbReference type="RefSeq" id="WP_193430539.1">
    <property type="nucleotide sequence ID" value="NZ_CBCSIP010000317.1"/>
</dbReference>
<keyword evidence="3" id="KW-1185">Reference proteome</keyword>